<name>A0ABW7MTD7_9FLAO</name>
<comment type="caution">
    <text evidence="2">The sequence shown here is derived from an EMBL/GenBank/DDBJ whole genome shotgun (WGS) entry which is preliminary data.</text>
</comment>
<organism evidence="2 3">
    <name type="scientific">Gaetbulibacter aquiaggeris</name>
    <dbReference type="NCBI Taxonomy" id="1735373"/>
    <lineage>
        <taxon>Bacteria</taxon>
        <taxon>Pseudomonadati</taxon>
        <taxon>Bacteroidota</taxon>
        <taxon>Flavobacteriia</taxon>
        <taxon>Flavobacteriales</taxon>
        <taxon>Flavobacteriaceae</taxon>
        <taxon>Gaetbulibacter</taxon>
    </lineage>
</organism>
<dbReference type="PROSITE" id="PS51257">
    <property type="entry name" value="PROKAR_LIPOPROTEIN"/>
    <property type="match status" value="1"/>
</dbReference>
<evidence type="ECO:0000256" key="1">
    <source>
        <dbReference type="SAM" id="SignalP"/>
    </source>
</evidence>
<evidence type="ECO:0000313" key="2">
    <source>
        <dbReference type="EMBL" id="MFH6769845.1"/>
    </source>
</evidence>
<dbReference type="RefSeq" id="WP_395439069.1">
    <property type="nucleotide sequence ID" value="NZ_JBAWKC010000005.1"/>
</dbReference>
<sequence length="167" mass="18649">MKRILIIITFLSLSLFACSSDDSNLTSVEGVWELVGYNVAEGFDINNDGIKSINILQEIDCVNNEIMVFESTGVVYTHASFNPLIQIYILNEAINEYAFNVECDAEGVISLATNYSQKGNTITLNKHSASVMNDQLSIIYEDAIEIFNADFTKVISRQDLTLVYVKQ</sequence>
<dbReference type="Proteomes" id="UP001610104">
    <property type="component" value="Unassembled WGS sequence"/>
</dbReference>
<feature type="chain" id="PRO_5047306756" description="Lipocalin-like domain-containing protein" evidence="1">
    <location>
        <begin position="20"/>
        <end position="167"/>
    </location>
</feature>
<reference evidence="2 3" key="1">
    <citation type="submission" date="2024-02" db="EMBL/GenBank/DDBJ databases">
        <title>A Gaetbulibacter species isolated from tidal flats and genomic insights of their niches.</title>
        <authorList>
            <person name="Ye Y."/>
        </authorList>
    </citation>
    <scope>NUCLEOTIDE SEQUENCE [LARGE SCALE GENOMIC DNA]</scope>
    <source>
        <strain evidence="2 3">KEM-8</strain>
    </source>
</reference>
<keyword evidence="3" id="KW-1185">Reference proteome</keyword>
<feature type="signal peptide" evidence="1">
    <location>
        <begin position="1"/>
        <end position="19"/>
    </location>
</feature>
<keyword evidence="1" id="KW-0732">Signal</keyword>
<evidence type="ECO:0000313" key="3">
    <source>
        <dbReference type="Proteomes" id="UP001610104"/>
    </source>
</evidence>
<gene>
    <name evidence="2" type="ORF">V8G56_13920</name>
</gene>
<protein>
    <recommendedName>
        <fullName evidence="4">Lipocalin-like domain-containing protein</fullName>
    </recommendedName>
</protein>
<evidence type="ECO:0008006" key="4">
    <source>
        <dbReference type="Google" id="ProtNLM"/>
    </source>
</evidence>
<dbReference type="EMBL" id="JBAWKC010000005">
    <property type="protein sequence ID" value="MFH6769845.1"/>
    <property type="molecule type" value="Genomic_DNA"/>
</dbReference>
<accession>A0ABW7MTD7</accession>
<proteinExistence type="predicted"/>